<evidence type="ECO:0000259" key="1">
    <source>
        <dbReference type="PROSITE" id="PS51186"/>
    </source>
</evidence>
<gene>
    <name evidence="2" type="ORF">NCTC13350_02479</name>
</gene>
<evidence type="ECO:0000313" key="2">
    <source>
        <dbReference type="EMBL" id="SUB01537.1"/>
    </source>
</evidence>
<dbReference type="EMBL" id="UGSK01000001">
    <property type="protein sequence ID" value="SUB01537.1"/>
    <property type="molecule type" value="Genomic_DNA"/>
</dbReference>
<feature type="domain" description="N-acetyltransferase" evidence="1">
    <location>
        <begin position="5"/>
        <end position="151"/>
    </location>
</feature>
<evidence type="ECO:0000313" key="3">
    <source>
        <dbReference type="Proteomes" id="UP000255000"/>
    </source>
</evidence>
<dbReference type="GO" id="GO:0016747">
    <property type="term" value="F:acyltransferase activity, transferring groups other than amino-acyl groups"/>
    <property type="evidence" value="ECO:0007669"/>
    <property type="project" value="InterPro"/>
</dbReference>
<dbReference type="Proteomes" id="UP000255000">
    <property type="component" value="Unassembled WGS sequence"/>
</dbReference>
<dbReference type="Gene3D" id="3.40.630.30">
    <property type="match status" value="1"/>
</dbReference>
<sequence>MAIKIDFVSRLPVDGEDVRRFYAENWKRKIALSDKKFYEWQFVEAPNNENKDYCVVAYDDQSGSILGVMGLNKRDFILKKETFRGAELTTWIVSDKAAGSGIGARIIEFIKDNFEVLIGMGISDAALPIYMRAGFRYLRNVPRFVKVINFEPLKAHSVYSKLAVNLIDNWKFKSKNNFVAKEFVFDGTDDAFLLAKEGLNLFSRDKAHRNWRYDNHPYFRYRQYSVENPEKGSSTKCFLSFREEKAVSEFKILHVMDLFGCDDAVPSALSFVEAYARDNDFDVIDFYCTASSIYRFMLGSGWFSINDDLCFQFPHLFHPIEMRSPPTTSLIYWARDNISEMADLSRLYVTKQDADLDRPTMHAIEVM</sequence>
<organism evidence="2 3">
    <name type="scientific">Pannonibacter phragmitetus</name>
    <dbReference type="NCBI Taxonomy" id="121719"/>
    <lineage>
        <taxon>Bacteria</taxon>
        <taxon>Pseudomonadati</taxon>
        <taxon>Pseudomonadota</taxon>
        <taxon>Alphaproteobacteria</taxon>
        <taxon>Hyphomicrobiales</taxon>
        <taxon>Stappiaceae</taxon>
        <taxon>Pannonibacter</taxon>
    </lineage>
</organism>
<dbReference type="PROSITE" id="PS51186">
    <property type="entry name" value="GNAT"/>
    <property type="match status" value="1"/>
</dbReference>
<dbReference type="InterPro" id="IPR016181">
    <property type="entry name" value="Acyl_CoA_acyltransferase"/>
</dbReference>
<protein>
    <recommendedName>
        <fullName evidence="1">N-acetyltransferase domain-containing protein</fullName>
    </recommendedName>
</protein>
<proteinExistence type="predicted"/>
<dbReference type="SUPFAM" id="SSF55729">
    <property type="entry name" value="Acyl-CoA N-acyltransferases (Nat)"/>
    <property type="match status" value="1"/>
</dbReference>
<name>A0A378ZWL1_9HYPH</name>
<dbReference type="RefSeq" id="WP_019966504.1">
    <property type="nucleotide sequence ID" value="NZ_UGSK01000001.1"/>
</dbReference>
<dbReference type="InterPro" id="IPR000182">
    <property type="entry name" value="GNAT_dom"/>
</dbReference>
<reference evidence="2 3" key="1">
    <citation type="submission" date="2018-06" db="EMBL/GenBank/DDBJ databases">
        <authorList>
            <consortium name="Pathogen Informatics"/>
            <person name="Doyle S."/>
        </authorList>
    </citation>
    <scope>NUCLEOTIDE SEQUENCE [LARGE SCALE GENOMIC DNA]</scope>
    <source>
        <strain evidence="2 3">NCTC13350</strain>
    </source>
</reference>
<dbReference type="Pfam" id="PF00583">
    <property type="entry name" value="Acetyltransf_1"/>
    <property type="match status" value="1"/>
</dbReference>
<dbReference type="OrthoDB" id="8542820at2"/>
<accession>A0A378ZWL1</accession>
<dbReference type="AlphaFoldDB" id="A0A378ZWL1"/>